<dbReference type="CDD" id="cd00009">
    <property type="entry name" value="AAA"/>
    <property type="match status" value="1"/>
</dbReference>
<evidence type="ECO:0000256" key="1">
    <source>
        <dbReference type="ARBA" id="ARBA00022741"/>
    </source>
</evidence>
<dbReference type="InterPro" id="IPR025944">
    <property type="entry name" value="Sigma_54_int_dom_CS"/>
</dbReference>
<protein>
    <submittedName>
        <fullName evidence="8">Sigma 54-interacting transcriptional regulator</fullName>
    </submittedName>
</protein>
<dbReference type="SUPFAM" id="SSF55785">
    <property type="entry name" value="PYP-like sensor domain (PAS domain)"/>
    <property type="match status" value="1"/>
</dbReference>
<dbReference type="InterPro" id="IPR035965">
    <property type="entry name" value="PAS-like_dom_sf"/>
</dbReference>
<dbReference type="Gene3D" id="3.30.450.20">
    <property type="entry name" value="PAS domain"/>
    <property type="match status" value="1"/>
</dbReference>
<dbReference type="Pfam" id="PF02954">
    <property type="entry name" value="HTH_8"/>
    <property type="match status" value="1"/>
</dbReference>
<dbReference type="Pfam" id="PF13426">
    <property type="entry name" value="PAS_9"/>
    <property type="match status" value="1"/>
</dbReference>
<keyword evidence="3" id="KW-0805">Transcription regulation</keyword>
<name>A0ABT3NCF7_9BACT</name>
<dbReference type="NCBIfam" id="TIGR00229">
    <property type="entry name" value="sensory_box"/>
    <property type="match status" value="1"/>
</dbReference>
<dbReference type="InterPro" id="IPR009057">
    <property type="entry name" value="Homeodomain-like_sf"/>
</dbReference>
<feature type="domain" description="PAS" evidence="7">
    <location>
        <begin position="59"/>
        <end position="89"/>
    </location>
</feature>
<dbReference type="PROSITE" id="PS00676">
    <property type="entry name" value="SIGMA54_INTERACT_2"/>
    <property type="match status" value="1"/>
</dbReference>
<dbReference type="Gene3D" id="1.10.10.60">
    <property type="entry name" value="Homeodomain-like"/>
    <property type="match status" value="1"/>
</dbReference>
<dbReference type="Gene3D" id="1.10.8.60">
    <property type="match status" value="1"/>
</dbReference>
<keyword evidence="9" id="KW-1185">Reference proteome</keyword>
<dbReference type="CDD" id="cd00130">
    <property type="entry name" value="PAS"/>
    <property type="match status" value="1"/>
</dbReference>
<dbReference type="InterPro" id="IPR000014">
    <property type="entry name" value="PAS"/>
</dbReference>
<keyword evidence="2" id="KW-0067">ATP-binding</keyword>
<dbReference type="InterPro" id="IPR003593">
    <property type="entry name" value="AAA+_ATPase"/>
</dbReference>
<dbReference type="Proteomes" id="UP001209681">
    <property type="component" value="Unassembled WGS sequence"/>
</dbReference>
<gene>
    <name evidence="8" type="ORF">OOT00_12790</name>
</gene>
<evidence type="ECO:0000256" key="4">
    <source>
        <dbReference type="ARBA" id="ARBA00023125"/>
    </source>
</evidence>
<evidence type="ECO:0000313" key="8">
    <source>
        <dbReference type="EMBL" id="MCW7754861.1"/>
    </source>
</evidence>
<dbReference type="SMART" id="SM00091">
    <property type="entry name" value="PAS"/>
    <property type="match status" value="1"/>
</dbReference>
<dbReference type="PRINTS" id="PR01590">
    <property type="entry name" value="HTHFIS"/>
</dbReference>
<dbReference type="SMART" id="SM00382">
    <property type="entry name" value="AAA"/>
    <property type="match status" value="1"/>
</dbReference>
<dbReference type="SUPFAM" id="SSF52540">
    <property type="entry name" value="P-loop containing nucleoside triphosphate hydrolases"/>
    <property type="match status" value="1"/>
</dbReference>
<accession>A0ABT3NCF7</accession>
<keyword evidence="1" id="KW-0547">Nucleotide-binding</keyword>
<evidence type="ECO:0000256" key="2">
    <source>
        <dbReference type="ARBA" id="ARBA00022840"/>
    </source>
</evidence>
<dbReference type="InterPro" id="IPR058031">
    <property type="entry name" value="AAA_lid_NorR"/>
</dbReference>
<dbReference type="PROSITE" id="PS50112">
    <property type="entry name" value="PAS"/>
    <property type="match status" value="1"/>
</dbReference>
<dbReference type="PROSITE" id="PS00688">
    <property type="entry name" value="SIGMA54_INTERACT_3"/>
    <property type="match status" value="1"/>
</dbReference>
<dbReference type="InterPro" id="IPR027417">
    <property type="entry name" value="P-loop_NTPase"/>
</dbReference>
<evidence type="ECO:0000313" key="9">
    <source>
        <dbReference type="Proteomes" id="UP001209681"/>
    </source>
</evidence>
<evidence type="ECO:0000256" key="5">
    <source>
        <dbReference type="ARBA" id="ARBA00023163"/>
    </source>
</evidence>
<dbReference type="Pfam" id="PF00158">
    <property type="entry name" value="Sigma54_activat"/>
    <property type="match status" value="1"/>
</dbReference>
<dbReference type="RefSeq" id="WP_265425775.1">
    <property type="nucleotide sequence ID" value="NZ_JAPFPW010000017.1"/>
</dbReference>
<dbReference type="Gene3D" id="3.40.50.300">
    <property type="entry name" value="P-loop containing nucleotide triphosphate hydrolases"/>
    <property type="match status" value="1"/>
</dbReference>
<evidence type="ECO:0000259" key="6">
    <source>
        <dbReference type="PROSITE" id="PS50045"/>
    </source>
</evidence>
<comment type="caution">
    <text evidence="8">The sequence shown here is derived from an EMBL/GenBank/DDBJ whole genome shotgun (WGS) entry which is preliminary data.</text>
</comment>
<reference evidence="8 9" key="1">
    <citation type="submission" date="2022-11" db="EMBL/GenBank/DDBJ databases">
        <title>Desulfobotulus tamanensis H1 sp. nov. - anaerobic, alkaliphilic, sulphate reducing bacterium isolated from terrestrial mud volcano.</title>
        <authorList>
            <person name="Frolova A."/>
            <person name="Merkel A.Y."/>
            <person name="Slobodkin A.I."/>
        </authorList>
    </citation>
    <scope>NUCLEOTIDE SEQUENCE [LARGE SCALE GENOMIC DNA]</scope>
    <source>
        <strain evidence="8 9">H1</strain>
    </source>
</reference>
<organism evidence="8 9">
    <name type="scientific">Desulfobotulus pelophilus</name>
    <dbReference type="NCBI Taxonomy" id="2823377"/>
    <lineage>
        <taxon>Bacteria</taxon>
        <taxon>Pseudomonadati</taxon>
        <taxon>Thermodesulfobacteriota</taxon>
        <taxon>Desulfobacteria</taxon>
        <taxon>Desulfobacterales</taxon>
        <taxon>Desulfobacteraceae</taxon>
        <taxon>Desulfobotulus</taxon>
    </lineage>
</organism>
<keyword evidence="5" id="KW-0804">Transcription</keyword>
<dbReference type="Pfam" id="PF25601">
    <property type="entry name" value="AAA_lid_14"/>
    <property type="match status" value="1"/>
</dbReference>
<evidence type="ECO:0000256" key="3">
    <source>
        <dbReference type="ARBA" id="ARBA00023015"/>
    </source>
</evidence>
<dbReference type="EMBL" id="JAPFPW010000017">
    <property type="protein sequence ID" value="MCW7754861.1"/>
    <property type="molecule type" value="Genomic_DNA"/>
</dbReference>
<dbReference type="InterPro" id="IPR002078">
    <property type="entry name" value="Sigma_54_int"/>
</dbReference>
<evidence type="ECO:0000259" key="7">
    <source>
        <dbReference type="PROSITE" id="PS50112"/>
    </source>
</evidence>
<proteinExistence type="predicted"/>
<dbReference type="PROSITE" id="PS50045">
    <property type="entry name" value="SIGMA54_INTERACT_4"/>
    <property type="match status" value="1"/>
</dbReference>
<dbReference type="SUPFAM" id="SSF46689">
    <property type="entry name" value="Homeodomain-like"/>
    <property type="match status" value="1"/>
</dbReference>
<keyword evidence="4" id="KW-0238">DNA-binding</keyword>
<dbReference type="InterPro" id="IPR025943">
    <property type="entry name" value="Sigma_54_int_dom_ATP-bd_2"/>
</dbReference>
<feature type="domain" description="Sigma-54 factor interaction" evidence="6">
    <location>
        <begin position="184"/>
        <end position="414"/>
    </location>
</feature>
<dbReference type="InterPro" id="IPR002197">
    <property type="entry name" value="HTH_Fis"/>
</dbReference>
<sequence length="497" mass="55385">MEDANHTTSAFKSSDNQSGSNLAISNEAYAIVKNIGTFPDLKNLIDFQRTIINYCACGLMVVDTEGQIIYVNDSFCEIHNISPHKVIGQHVTKIVDNTQLHKAAESGIAQHDCFQDISGKHYVVSRIPILKNGDCVGALGLIRFRYVEEVKLLTEKIAELNAKIKNLKEIRAVNMNVKYTFDDIIGSSEELTMAKEIAMQAATSDATILIRGPSGSGKEVFAHSIHNFSPRSSKPFIRINCSAIQENLIESELFGYEEGAFTGARRGGKKGKFELAHTGTILLDEIGDMPIASQVKLLRAIQEREISPVGSEKNIPVDVRIIASTNQPLEKLVEENRFRADLFYRLNVIPIIIPELKQTPEEIPFLSRKIWEELSKAHGIFHKTLSKGAVLALQSYDWPGNIRELRNILERLLIMVRKSQISENDVQRGLISYADYGSGSRKDDSEERFGLDLLVKQTEKQAVASALKTSGGNKSKAAKLLGISRPLLYKKIKKYQL</sequence>
<dbReference type="PANTHER" id="PTHR32071">
    <property type="entry name" value="TRANSCRIPTIONAL REGULATORY PROTEIN"/>
    <property type="match status" value="1"/>
</dbReference>